<dbReference type="InterPro" id="IPR032710">
    <property type="entry name" value="NTF2-like_dom_sf"/>
</dbReference>
<dbReference type="SUPFAM" id="SSF54427">
    <property type="entry name" value="NTF2-like"/>
    <property type="match status" value="1"/>
</dbReference>
<dbReference type="OrthoDB" id="674363at2"/>
<proteinExistence type="predicted"/>
<evidence type="ECO:0000256" key="1">
    <source>
        <dbReference type="SAM" id="MobiDB-lite"/>
    </source>
</evidence>
<dbReference type="Gene3D" id="3.10.450.50">
    <property type="match status" value="1"/>
</dbReference>
<dbReference type="InterPro" id="IPR027843">
    <property type="entry name" value="DUF4440"/>
</dbReference>
<gene>
    <name evidence="3" type="ORF">EAS64_05525</name>
</gene>
<dbReference type="Pfam" id="PF14534">
    <property type="entry name" value="DUF4440"/>
    <property type="match status" value="1"/>
</dbReference>
<feature type="compositionally biased region" description="Low complexity" evidence="1">
    <location>
        <begin position="30"/>
        <end position="41"/>
    </location>
</feature>
<evidence type="ECO:0000259" key="2">
    <source>
        <dbReference type="Pfam" id="PF14534"/>
    </source>
</evidence>
<dbReference type="Proteomes" id="UP000460272">
    <property type="component" value="Unassembled WGS sequence"/>
</dbReference>
<reference evidence="3 4" key="1">
    <citation type="submission" date="2018-11" db="EMBL/GenBank/DDBJ databases">
        <title>Trebonia kvetii gen.nov., sp.nov., a novel acidophilic actinobacterium, and proposal of the new actinobacterial family Treboniaceae fam. nov.</title>
        <authorList>
            <person name="Rapoport D."/>
            <person name="Sagova-Mareckova M."/>
            <person name="Sedlacek I."/>
            <person name="Provaznik J."/>
            <person name="Kralova S."/>
            <person name="Pavlinic D."/>
            <person name="Benes V."/>
            <person name="Kopecky J."/>
        </authorList>
    </citation>
    <scope>NUCLEOTIDE SEQUENCE [LARGE SCALE GENOMIC DNA]</scope>
    <source>
        <strain evidence="3 4">15Tr583</strain>
    </source>
</reference>
<name>A0A6P2C5W1_9ACTN</name>
<comment type="caution">
    <text evidence="3">The sequence shown here is derived from an EMBL/GenBank/DDBJ whole genome shotgun (WGS) entry which is preliminary data.</text>
</comment>
<protein>
    <submittedName>
        <fullName evidence="3">DUF4440 domain-containing protein</fullName>
    </submittedName>
</protein>
<accession>A0A6P2C5W1</accession>
<feature type="region of interest" description="Disordered" evidence="1">
    <location>
        <begin position="1"/>
        <end position="49"/>
    </location>
</feature>
<sequence length="235" mass="25220">MAGQAAARPGRRGRVRGGAADGGDRHRQPAGRPARGAPGDGRAPDFRVPRHDELERFNRRFEALFNDGDAAGMAACYTEDARLLAENTELIRGRATIELFWRLAIDRASAAGAIRTIATDEVVSAGGLGYVLGTVTVRIPGGPTLVTKYATVWQRDADGLWRLAVDSSSPNPRLASTCTDFGRTIGSKVPDLCLKSSTCSFRGANGRAISRLARSRRKGTPPPRLPRGRPGCRTR</sequence>
<feature type="domain" description="DUF4440" evidence="2">
    <location>
        <begin position="58"/>
        <end position="163"/>
    </location>
</feature>
<organism evidence="3 4">
    <name type="scientific">Trebonia kvetii</name>
    <dbReference type="NCBI Taxonomy" id="2480626"/>
    <lineage>
        <taxon>Bacteria</taxon>
        <taxon>Bacillati</taxon>
        <taxon>Actinomycetota</taxon>
        <taxon>Actinomycetes</taxon>
        <taxon>Streptosporangiales</taxon>
        <taxon>Treboniaceae</taxon>
        <taxon>Trebonia</taxon>
    </lineage>
</organism>
<feature type="region of interest" description="Disordered" evidence="1">
    <location>
        <begin position="215"/>
        <end position="235"/>
    </location>
</feature>
<keyword evidence="4" id="KW-1185">Reference proteome</keyword>
<evidence type="ECO:0000313" key="3">
    <source>
        <dbReference type="EMBL" id="TVZ06809.1"/>
    </source>
</evidence>
<evidence type="ECO:0000313" key="4">
    <source>
        <dbReference type="Proteomes" id="UP000460272"/>
    </source>
</evidence>
<dbReference type="EMBL" id="RPFW01000001">
    <property type="protein sequence ID" value="TVZ06809.1"/>
    <property type="molecule type" value="Genomic_DNA"/>
</dbReference>
<dbReference type="AlphaFoldDB" id="A0A6P2C5W1"/>
<feature type="compositionally biased region" description="Basic residues" evidence="1">
    <location>
        <begin position="226"/>
        <end position="235"/>
    </location>
</feature>